<dbReference type="Gene3D" id="3.40.50.1820">
    <property type="entry name" value="alpha/beta hydrolase"/>
    <property type="match status" value="1"/>
</dbReference>
<keyword evidence="3" id="KW-1185">Reference proteome</keyword>
<dbReference type="InterPro" id="IPR029058">
    <property type="entry name" value="AB_hydrolase_fold"/>
</dbReference>
<dbReference type="Pfam" id="PF00561">
    <property type="entry name" value="Abhydrolase_1"/>
    <property type="match status" value="1"/>
</dbReference>
<dbReference type="GO" id="GO:0016020">
    <property type="term" value="C:membrane"/>
    <property type="evidence" value="ECO:0007669"/>
    <property type="project" value="TreeGrafter"/>
</dbReference>
<dbReference type="PANTHER" id="PTHR43798:SF33">
    <property type="entry name" value="HYDROLASE, PUTATIVE (AFU_ORTHOLOGUE AFUA_2G14860)-RELATED"/>
    <property type="match status" value="1"/>
</dbReference>
<dbReference type="GO" id="GO:0047570">
    <property type="term" value="F:3-oxoadipate enol-lactonase activity"/>
    <property type="evidence" value="ECO:0007669"/>
    <property type="project" value="UniProtKB-EC"/>
</dbReference>
<dbReference type="EC" id="3.1.1.24" evidence="2"/>
<organism evidence="2 3">
    <name type="scientific">Mycolicibacterium tokaiense</name>
    <dbReference type="NCBI Taxonomy" id="39695"/>
    <lineage>
        <taxon>Bacteria</taxon>
        <taxon>Bacillati</taxon>
        <taxon>Actinomycetota</taxon>
        <taxon>Actinomycetes</taxon>
        <taxon>Mycobacteriales</taxon>
        <taxon>Mycobacteriaceae</taxon>
        <taxon>Mycolicibacterium</taxon>
    </lineage>
</organism>
<protein>
    <submittedName>
        <fullName evidence="2">3-oxoadipate enol-lactonase</fullName>
        <ecNumber evidence="2">3.1.1.24</ecNumber>
    </submittedName>
</protein>
<name>A0A378TNL7_9MYCO</name>
<proteinExistence type="predicted"/>
<dbReference type="NCBIfam" id="TIGR02427">
    <property type="entry name" value="protocat_pcaD"/>
    <property type="match status" value="1"/>
</dbReference>
<dbReference type="SUPFAM" id="SSF53474">
    <property type="entry name" value="alpha/beta-Hydrolases"/>
    <property type="match status" value="1"/>
</dbReference>
<gene>
    <name evidence="2" type="primary">catD_5</name>
    <name evidence="2" type="ORF">NCTC10821_05947</name>
</gene>
<dbReference type="InterPro" id="IPR050266">
    <property type="entry name" value="AB_hydrolase_sf"/>
</dbReference>
<accession>A0A378TNL7</accession>
<dbReference type="InterPro" id="IPR026968">
    <property type="entry name" value="PcaD/CatD"/>
</dbReference>
<dbReference type="PRINTS" id="PR00111">
    <property type="entry name" value="ABHYDROLASE"/>
</dbReference>
<dbReference type="RefSeq" id="WP_115281093.1">
    <property type="nucleotide sequence ID" value="NZ_AP022600.1"/>
</dbReference>
<dbReference type="GO" id="GO:0042952">
    <property type="term" value="P:beta-ketoadipate pathway"/>
    <property type="evidence" value="ECO:0007669"/>
    <property type="project" value="InterPro"/>
</dbReference>
<dbReference type="AlphaFoldDB" id="A0A378TNL7"/>
<reference evidence="2 3" key="1">
    <citation type="submission" date="2018-06" db="EMBL/GenBank/DDBJ databases">
        <authorList>
            <consortium name="Pathogen Informatics"/>
            <person name="Doyle S."/>
        </authorList>
    </citation>
    <scope>NUCLEOTIDE SEQUENCE [LARGE SCALE GENOMIC DNA]</scope>
    <source>
        <strain evidence="2 3">NCTC10821</strain>
    </source>
</reference>
<dbReference type="OrthoDB" id="9802489at2"/>
<dbReference type="PANTHER" id="PTHR43798">
    <property type="entry name" value="MONOACYLGLYCEROL LIPASE"/>
    <property type="match status" value="1"/>
</dbReference>
<dbReference type="EMBL" id="UGQT01000001">
    <property type="protein sequence ID" value="STZ62378.1"/>
    <property type="molecule type" value="Genomic_DNA"/>
</dbReference>
<dbReference type="Proteomes" id="UP000254978">
    <property type="component" value="Unassembled WGS sequence"/>
</dbReference>
<evidence type="ECO:0000313" key="3">
    <source>
        <dbReference type="Proteomes" id="UP000254978"/>
    </source>
</evidence>
<dbReference type="InterPro" id="IPR000073">
    <property type="entry name" value="AB_hydrolase_1"/>
</dbReference>
<keyword evidence="2" id="KW-0378">Hydrolase</keyword>
<evidence type="ECO:0000259" key="1">
    <source>
        <dbReference type="Pfam" id="PF00561"/>
    </source>
</evidence>
<evidence type="ECO:0000313" key="2">
    <source>
        <dbReference type="EMBL" id="STZ62378.1"/>
    </source>
</evidence>
<sequence>MSAVDVYSVVTGPHDAPTVVLSNSLGSTHRMWDPQLTALEQRFRVVRYDTRGHGRSPVPAGPYSIDDLADDLVALLDRLDVPRAHLVGLSLGGMTAMRVAGRHPDRVARLALLCTGAQLPPAQAWAERAALVRTQGSAAVADPVVQRWFTPAFLDAHPEQRDTFRQMVAATPAEGYAACCEAIADMDLRDELPRITAPTLAIAGADDPATPPATLEAITSRIPGAQLLTVDHAAHLANAEQPDLITPALINHLEQS</sequence>
<feature type="domain" description="AB hydrolase-1" evidence="1">
    <location>
        <begin position="17"/>
        <end position="240"/>
    </location>
</feature>